<name>A0ABW9JEF9_9SPHI</name>
<evidence type="ECO:0000313" key="1">
    <source>
        <dbReference type="EMBL" id="MFN0290799.1"/>
    </source>
</evidence>
<evidence type="ECO:0000313" key="2">
    <source>
        <dbReference type="Proteomes" id="UP001517367"/>
    </source>
</evidence>
<dbReference type="Proteomes" id="UP001517367">
    <property type="component" value="Unassembled WGS sequence"/>
</dbReference>
<protein>
    <submittedName>
        <fullName evidence="1">Uncharacterized protein</fullName>
    </submittedName>
</protein>
<comment type="caution">
    <text evidence="1">The sequence shown here is derived from an EMBL/GenBank/DDBJ whole genome shotgun (WGS) entry which is preliminary data.</text>
</comment>
<dbReference type="RefSeq" id="WP_138730019.1">
    <property type="nucleotide sequence ID" value="NZ_SRMP02000006.1"/>
</dbReference>
<sequence length="137" mass="16111">MSEKGIFYFDSEEKIVKRAGDNIFLNTNFKEIAPLVFSDGLQIIYLDGIERWGNSRTDKSLQSRTTYTYKLDEDIKGNWKKIGNTYKGSVWKNNNQLYYFDELGHNQLIQHTIYKINNDELAEKLINDKYCEENFGS</sequence>
<dbReference type="EMBL" id="SRMP02000006">
    <property type="protein sequence ID" value="MFN0290799.1"/>
    <property type="molecule type" value="Genomic_DNA"/>
</dbReference>
<reference evidence="1 2" key="1">
    <citation type="submission" date="2024-12" db="EMBL/GenBank/DDBJ databases">
        <authorList>
            <person name="Hu S."/>
        </authorList>
    </citation>
    <scope>NUCLEOTIDE SEQUENCE [LARGE SCALE GENOMIC DNA]</scope>
    <source>
        <strain evidence="1 2">P-25</strain>
    </source>
</reference>
<keyword evidence="2" id="KW-1185">Reference proteome</keyword>
<organism evidence="1 2">
    <name type="scientific">Pedobacter helvus</name>
    <dbReference type="NCBI Taxonomy" id="2563444"/>
    <lineage>
        <taxon>Bacteria</taxon>
        <taxon>Pseudomonadati</taxon>
        <taxon>Bacteroidota</taxon>
        <taxon>Sphingobacteriia</taxon>
        <taxon>Sphingobacteriales</taxon>
        <taxon>Sphingobacteriaceae</taxon>
        <taxon>Pedobacter</taxon>
    </lineage>
</organism>
<accession>A0ABW9JEF9</accession>
<gene>
    <name evidence="1" type="ORF">E5L68_005320</name>
</gene>
<proteinExistence type="predicted"/>